<feature type="domain" description="Reverse transcriptase" evidence="2">
    <location>
        <begin position="539"/>
        <end position="666"/>
    </location>
</feature>
<feature type="region of interest" description="Disordered" evidence="1">
    <location>
        <begin position="99"/>
        <end position="159"/>
    </location>
</feature>
<dbReference type="AlphaFoldDB" id="A0A284S8P0"/>
<evidence type="ECO:0000259" key="2">
    <source>
        <dbReference type="Pfam" id="PF00078"/>
    </source>
</evidence>
<dbReference type="InterPro" id="IPR053134">
    <property type="entry name" value="RNA-dir_DNA_polymerase"/>
</dbReference>
<dbReference type="Pfam" id="PF08284">
    <property type="entry name" value="RVP_2"/>
    <property type="match status" value="1"/>
</dbReference>
<dbReference type="CDD" id="cd00303">
    <property type="entry name" value="retropepsin_like"/>
    <property type="match status" value="1"/>
</dbReference>
<accession>A0A284S8P0</accession>
<name>A0A284S8P0_ARMOS</name>
<reference evidence="4" key="1">
    <citation type="journal article" date="2017" name="Nat. Ecol. Evol.">
        <title>Genome expansion and lineage-specific genetic innovations in the forest pathogenic fungi Armillaria.</title>
        <authorList>
            <person name="Sipos G."/>
            <person name="Prasanna A.N."/>
            <person name="Walter M.C."/>
            <person name="O'Connor E."/>
            <person name="Balint B."/>
            <person name="Krizsan K."/>
            <person name="Kiss B."/>
            <person name="Hess J."/>
            <person name="Varga T."/>
            <person name="Slot J."/>
            <person name="Riley R."/>
            <person name="Boka B."/>
            <person name="Rigling D."/>
            <person name="Barry K."/>
            <person name="Lee J."/>
            <person name="Mihaltcheva S."/>
            <person name="LaButti K."/>
            <person name="Lipzen A."/>
            <person name="Waldron R."/>
            <person name="Moloney N.M."/>
            <person name="Sperisen C."/>
            <person name="Kredics L."/>
            <person name="Vagvoelgyi C."/>
            <person name="Patrignani A."/>
            <person name="Fitzpatrick D."/>
            <person name="Nagy I."/>
            <person name="Doyle S."/>
            <person name="Anderson J.B."/>
            <person name="Grigoriev I.V."/>
            <person name="Gueldener U."/>
            <person name="Muensterkoetter M."/>
            <person name="Nagy L.G."/>
        </authorList>
    </citation>
    <scope>NUCLEOTIDE SEQUENCE [LARGE SCALE GENOMIC DNA]</scope>
    <source>
        <strain evidence="4">C18/9</strain>
    </source>
</reference>
<proteinExistence type="predicted"/>
<protein>
    <recommendedName>
        <fullName evidence="2">Reverse transcriptase domain-containing protein</fullName>
    </recommendedName>
</protein>
<dbReference type="SUPFAM" id="SSF56672">
    <property type="entry name" value="DNA/RNA polymerases"/>
    <property type="match status" value="1"/>
</dbReference>
<dbReference type="EMBL" id="FUEG01000043">
    <property type="protein sequence ID" value="SJL17387.1"/>
    <property type="molecule type" value="Genomic_DNA"/>
</dbReference>
<evidence type="ECO:0000313" key="3">
    <source>
        <dbReference type="EMBL" id="SJL17387.1"/>
    </source>
</evidence>
<dbReference type="CDD" id="cd01647">
    <property type="entry name" value="RT_LTR"/>
    <property type="match status" value="1"/>
</dbReference>
<dbReference type="InterPro" id="IPR043128">
    <property type="entry name" value="Rev_trsase/Diguanyl_cyclase"/>
</dbReference>
<dbReference type="InterPro" id="IPR021109">
    <property type="entry name" value="Peptidase_aspartic_dom_sf"/>
</dbReference>
<dbReference type="Gene3D" id="3.30.70.270">
    <property type="match status" value="2"/>
</dbReference>
<dbReference type="OrthoDB" id="3250101at2759"/>
<dbReference type="Gene3D" id="2.40.70.10">
    <property type="entry name" value="Acid Proteases"/>
    <property type="match status" value="1"/>
</dbReference>
<dbReference type="Pfam" id="PF00078">
    <property type="entry name" value="RVT_1"/>
    <property type="match status" value="1"/>
</dbReference>
<sequence length="759" mass="85076">MQVDHSSPIGAQPILDVHTVLAIEEYNDNDKDTTLKGSNDRLPARVQAKVVNPTGHRAESPIDVSRLETNRYTSSLCGETQPAKVSDDKSPTIVTFTSTASSARPGRAGDPGFALTPEEAAAQEQKTARSTLTRKDTNDAAGVATFPPPFRGIMPTNPSDPLRPEVAGWTGNSMFTVRVQPVVLTVPAVQKGDTSVLDWQIPHPDTQKKIDEDRQECPSKTAGDANATAMKKIAAGQEAASAQAVNRGHRVTLIEVPNEEDDTAFLIWMARQTKSKQPSPVAPLAPTITRGWCQPFEVDWTLCTISNSPTNSSPHYGLRERWHENSSTSCEKPRTTFEAETAIVTTSCSIGCTSSAINHAFVKKHELNTVKTAIPIIVYNADGTRNKAGDITEFVEFRMTIRNHSERIDFTVTDLGSKDLYLGHDWLKHHNPVINWNMGSITFGHCQCIKNPFPLPDADPEDRWDEELKEGNTILTVNMEEEVVIRAIYHANDLAAAANAEKPKKTFEEMENFDELPERRPWDHAIELIPNAKLTLDCKKKDGSLHPVQDYRKLNEMTIKNRYPLPLISDVIDKLQGAKYFTKLDVRWGYNNVRIKEGDEEKAAFRMNHGLFEPTVMFFRLTNSPATFQWMMNDIFKDLIASGKVTIYLDDILIFTRDLDEHRRILFLKAEKCEFEVLETEYLGVIISEGSVRMDPVKVAGITEWPTPLKKKELQLFLGFTNFYQKFIKNYSKIVCPLTLMSLDFHGNGNTNSGMRLGN</sequence>
<evidence type="ECO:0000313" key="4">
    <source>
        <dbReference type="Proteomes" id="UP000219338"/>
    </source>
</evidence>
<dbReference type="Proteomes" id="UP000219338">
    <property type="component" value="Unassembled WGS sequence"/>
</dbReference>
<evidence type="ECO:0000256" key="1">
    <source>
        <dbReference type="SAM" id="MobiDB-lite"/>
    </source>
</evidence>
<dbReference type="PANTHER" id="PTHR24559:SF444">
    <property type="entry name" value="REVERSE TRANSCRIPTASE DOMAIN-CONTAINING PROTEIN"/>
    <property type="match status" value="1"/>
</dbReference>
<dbReference type="Gene3D" id="3.10.10.10">
    <property type="entry name" value="HIV Type 1 Reverse Transcriptase, subunit A, domain 1"/>
    <property type="match status" value="1"/>
</dbReference>
<dbReference type="PANTHER" id="PTHR24559">
    <property type="entry name" value="TRANSPOSON TY3-I GAG-POL POLYPROTEIN"/>
    <property type="match status" value="1"/>
</dbReference>
<dbReference type="InterPro" id="IPR000477">
    <property type="entry name" value="RT_dom"/>
</dbReference>
<gene>
    <name evidence="3" type="ORF">ARMOST_20937</name>
</gene>
<dbReference type="InterPro" id="IPR043502">
    <property type="entry name" value="DNA/RNA_pol_sf"/>
</dbReference>
<keyword evidence="4" id="KW-1185">Reference proteome</keyword>
<organism evidence="3 4">
    <name type="scientific">Armillaria ostoyae</name>
    <name type="common">Armillaria root rot fungus</name>
    <dbReference type="NCBI Taxonomy" id="47428"/>
    <lineage>
        <taxon>Eukaryota</taxon>
        <taxon>Fungi</taxon>
        <taxon>Dikarya</taxon>
        <taxon>Basidiomycota</taxon>
        <taxon>Agaricomycotina</taxon>
        <taxon>Agaricomycetes</taxon>
        <taxon>Agaricomycetidae</taxon>
        <taxon>Agaricales</taxon>
        <taxon>Marasmiineae</taxon>
        <taxon>Physalacriaceae</taxon>
        <taxon>Armillaria</taxon>
    </lineage>
</organism>
<dbReference type="STRING" id="47428.A0A284S8P0"/>